<accession>A0A3B0UTW0</accession>
<dbReference type="Pfam" id="PF02585">
    <property type="entry name" value="PIG-L"/>
    <property type="match status" value="1"/>
</dbReference>
<dbReference type="PANTHER" id="PTHR12993">
    <property type="entry name" value="N-ACETYLGLUCOSAMINYL-PHOSPHATIDYLINOSITOL DE-N-ACETYLASE-RELATED"/>
    <property type="match status" value="1"/>
</dbReference>
<proteinExistence type="predicted"/>
<reference evidence="1" key="1">
    <citation type="submission" date="2018-06" db="EMBL/GenBank/DDBJ databases">
        <authorList>
            <person name="Zhirakovskaya E."/>
        </authorList>
    </citation>
    <scope>NUCLEOTIDE SEQUENCE</scope>
</reference>
<dbReference type="GO" id="GO:0016811">
    <property type="term" value="F:hydrolase activity, acting on carbon-nitrogen (but not peptide) bonds, in linear amides"/>
    <property type="evidence" value="ECO:0007669"/>
    <property type="project" value="TreeGrafter"/>
</dbReference>
<name>A0A3B0UTW0_9ZZZZ</name>
<protein>
    <submittedName>
        <fullName evidence="1">N-acetylglucosaminyl-L-malate N-acetyl hydrolase</fullName>
    </submittedName>
</protein>
<organism evidence="1">
    <name type="scientific">hydrothermal vent metagenome</name>
    <dbReference type="NCBI Taxonomy" id="652676"/>
    <lineage>
        <taxon>unclassified sequences</taxon>
        <taxon>metagenomes</taxon>
        <taxon>ecological metagenomes</taxon>
    </lineage>
</organism>
<dbReference type="InterPro" id="IPR024078">
    <property type="entry name" value="LmbE-like_dom_sf"/>
</dbReference>
<dbReference type="PANTHER" id="PTHR12993:SF30">
    <property type="entry name" value="N-ACETYL-ALPHA-D-GLUCOSAMINYL L-MALATE DEACETYLASE 1"/>
    <property type="match status" value="1"/>
</dbReference>
<dbReference type="GO" id="GO:0071793">
    <property type="term" value="P:bacillithiol biosynthetic process"/>
    <property type="evidence" value="ECO:0007669"/>
    <property type="project" value="InterPro"/>
</dbReference>
<gene>
    <name evidence="1" type="ORF">MNBD_BACTEROID06-258</name>
</gene>
<evidence type="ECO:0000313" key="1">
    <source>
        <dbReference type="EMBL" id="VAW28717.1"/>
    </source>
</evidence>
<dbReference type="InterPro" id="IPR003737">
    <property type="entry name" value="GlcNAc_PI_deacetylase-related"/>
</dbReference>
<sequence>HPDDVELSCGGTIAKYCTEGKKVGIVDFTQGQMGTKGSPELRLKEAANAANILGLAARENLGLQDVMFENSVENQMKVVQVIRKYKPEILLINAPEERHPDHVKASDMSKGAIFLSGLKKIETFDNGNIQEAWRPQAVYHYIQSTMLTPDFVLDVSDHLELRNKAIWSFASQLHNPDNRKGETFISSPEFLQMLDARGKMLGHSIGVKFGEGFIGTRNIGAADLFDLL</sequence>
<dbReference type="NCBIfam" id="TIGR04001">
    <property type="entry name" value="thiol_BshB1"/>
    <property type="match status" value="1"/>
</dbReference>
<keyword evidence="1" id="KW-0378">Hydrolase</keyword>
<dbReference type="AlphaFoldDB" id="A0A3B0UTW0"/>
<dbReference type="EMBL" id="UOES01000443">
    <property type="protein sequence ID" value="VAW28717.1"/>
    <property type="molecule type" value="Genomic_DNA"/>
</dbReference>
<dbReference type="InterPro" id="IPR023842">
    <property type="entry name" value="Bacillithiol_biosynth_BshB1"/>
</dbReference>
<dbReference type="Gene3D" id="3.40.50.10320">
    <property type="entry name" value="LmbE-like"/>
    <property type="match status" value="1"/>
</dbReference>
<feature type="non-terminal residue" evidence="1">
    <location>
        <position position="1"/>
    </location>
</feature>
<dbReference type="SUPFAM" id="SSF102588">
    <property type="entry name" value="LmbE-like"/>
    <property type="match status" value="1"/>
</dbReference>
<dbReference type="GO" id="GO:0019213">
    <property type="term" value="F:deacetylase activity"/>
    <property type="evidence" value="ECO:0007669"/>
    <property type="project" value="InterPro"/>
</dbReference>